<accession>A0AAW6T6R9</accession>
<evidence type="ECO:0000256" key="1">
    <source>
        <dbReference type="ARBA" id="ARBA00010552"/>
    </source>
</evidence>
<organism evidence="2 3">
    <name type="scientific">Ruicaihuangia caeni</name>
    <dbReference type="NCBI Taxonomy" id="3042517"/>
    <lineage>
        <taxon>Bacteria</taxon>
        <taxon>Bacillati</taxon>
        <taxon>Actinomycetota</taxon>
        <taxon>Actinomycetes</taxon>
        <taxon>Micrococcales</taxon>
        <taxon>Microbacteriaceae</taxon>
        <taxon>Ruicaihuangia</taxon>
    </lineage>
</organism>
<protein>
    <submittedName>
        <fullName evidence="2">Rid family detoxifying hydrolase</fullName>
    </submittedName>
</protein>
<dbReference type="SUPFAM" id="SSF55298">
    <property type="entry name" value="YjgF-like"/>
    <property type="match status" value="1"/>
</dbReference>
<reference evidence="2 3" key="1">
    <citation type="submission" date="2023-04" db="EMBL/GenBank/DDBJ databases">
        <title>Klugiella caeni sp. nov. isolated from the sludge of biochemical tank.</title>
        <authorList>
            <person name="Geng K."/>
        </authorList>
    </citation>
    <scope>NUCLEOTIDE SEQUENCE [LARGE SCALE GENOMIC DNA]</scope>
    <source>
        <strain evidence="2 3">YN-L-19</strain>
    </source>
</reference>
<dbReference type="NCBIfam" id="TIGR00004">
    <property type="entry name" value="Rid family detoxifying hydrolase"/>
    <property type="match status" value="1"/>
</dbReference>
<dbReference type="InterPro" id="IPR006056">
    <property type="entry name" value="RidA"/>
</dbReference>
<keyword evidence="2" id="KW-0378">Hydrolase</keyword>
<dbReference type="PANTHER" id="PTHR11803:SF58">
    <property type="entry name" value="PROTEIN HMF1-RELATED"/>
    <property type="match status" value="1"/>
</dbReference>
<dbReference type="FunFam" id="3.30.1330.40:FF:000001">
    <property type="entry name" value="L-PSP family endoribonuclease"/>
    <property type="match status" value="1"/>
</dbReference>
<dbReference type="Pfam" id="PF01042">
    <property type="entry name" value="Ribonuc_L-PSP"/>
    <property type="match status" value="1"/>
</dbReference>
<sequence>MERTIVAPAKAPALSPQYSAAVIAGDTVYFAGQVGIDPATRELASGIEAQTRQALTNLTAVLEEAGSSRDQVVKTLCFLNDLADFDGFNKVYAEFFPDAPPARSTVGVALPDGMLVEIEGIAIKGA</sequence>
<name>A0AAW6T6R9_9MICO</name>
<keyword evidence="3" id="KW-1185">Reference proteome</keyword>
<comment type="caution">
    <text evidence="2">The sequence shown here is derived from an EMBL/GenBank/DDBJ whole genome shotgun (WGS) entry which is preliminary data.</text>
</comment>
<dbReference type="InterPro" id="IPR035959">
    <property type="entry name" value="RutC-like_sf"/>
</dbReference>
<dbReference type="EMBL" id="JASATX010000003">
    <property type="protein sequence ID" value="MDI2099194.1"/>
    <property type="molecule type" value="Genomic_DNA"/>
</dbReference>
<dbReference type="GO" id="GO:0019239">
    <property type="term" value="F:deaminase activity"/>
    <property type="evidence" value="ECO:0007669"/>
    <property type="project" value="TreeGrafter"/>
</dbReference>
<dbReference type="AlphaFoldDB" id="A0AAW6T6R9"/>
<dbReference type="PANTHER" id="PTHR11803">
    <property type="entry name" value="2-IMINOBUTANOATE/2-IMINOPROPANOATE DEAMINASE RIDA"/>
    <property type="match status" value="1"/>
</dbReference>
<dbReference type="Gene3D" id="3.30.1330.40">
    <property type="entry name" value="RutC-like"/>
    <property type="match status" value="1"/>
</dbReference>
<evidence type="ECO:0000313" key="2">
    <source>
        <dbReference type="EMBL" id="MDI2099194.1"/>
    </source>
</evidence>
<dbReference type="InterPro" id="IPR006175">
    <property type="entry name" value="YjgF/YER057c/UK114"/>
</dbReference>
<comment type="similarity">
    <text evidence="1">Belongs to the RutC family.</text>
</comment>
<evidence type="ECO:0000313" key="3">
    <source>
        <dbReference type="Proteomes" id="UP001321506"/>
    </source>
</evidence>
<dbReference type="Proteomes" id="UP001321506">
    <property type="component" value="Unassembled WGS sequence"/>
</dbReference>
<proteinExistence type="inferred from homology"/>
<dbReference type="CDD" id="cd00448">
    <property type="entry name" value="YjgF_YER057c_UK114_family"/>
    <property type="match status" value="1"/>
</dbReference>
<dbReference type="GO" id="GO:0005829">
    <property type="term" value="C:cytosol"/>
    <property type="evidence" value="ECO:0007669"/>
    <property type="project" value="TreeGrafter"/>
</dbReference>
<dbReference type="RefSeq" id="WP_281488973.1">
    <property type="nucleotide sequence ID" value="NZ_JASATX010000003.1"/>
</dbReference>
<gene>
    <name evidence="2" type="ORF">QF206_09500</name>
</gene>